<dbReference type="AlphaFoldDB" id="A0A4T0QHV4"/>
<dbReference type="InterPro" id="IPR040134">
    <property type="entry name" value="PSMD12/CSN4"/>
</dbReference>
<dbReference type="SMART" id="SM00088">
    <property type="entry name" value="PINT"/>
    <property type="match status" value="1"/>
</dbReference>
<comment type="caution">
    <text evidence="9">The sequence shown here is derived from an EMBL/GenBank/DDBJ whole genome shotgun (WGS) entry which is preliminary data.</text>
</comment>
<dbReference type="InterPro" id="IPR054559">
    <property type="entry name" value="PSMD12-CSN4-like_N"/>
</dbReference>
<evidence type="ECO:0000256" key="5">
    <source>
        <dbReference type="ARBA" id="ARBA00022490"/>
    </source>
</evidence>
<dbReference type="InterPro" id="IPR036388">
    <property type="entry name" value="WH-like_DNA-bd_sf"/>
</dbReference>
<comment type="similarity">
    <text evidence="3">Belongs to the CSN4 family.</text>
</comment>
<name>A0A4T0QHV4_9BASI</name>
<evidence type="ECO:0000259" key="8">
    <source>
        <dbReference type="PROSITE" id="PS50250"/>
    </source>
</evidence>
<dbReference type="EMBL" id="SPRO01000075">
    <property type="protein sequence ID" value="TIC24132.1"/>
    <property type="molecule type" value="Genomic_DNA"/>
</dbReference>
<protein>
    <recommendedName>
        <fullName evidence="4">COP9 signalosome complex subunit 4</fullName>
    </recommendedName>
</protein>
<evidence type="ECO:0000256" key="3">
    <source>
        <dbReference type="ARBA" id="ARBA00010417"/>
    </source>
</evidence>
<dbReference type="Pfam" id="PF01399">
    <property type="entry name" value="PCI"/>
    <property type="match status" value="1"/>
</dbReference>
<dbReference type="PROSITE" id="PS50250">
    <property type="entry name" value="PCI"/>
    <property type="match status" value="1"/>
</dbReference>
<gene>
    <name evidence="9" type="ORF">E3Q10_04142</name>
</gene>
<dbReference type="SUPFAM" id="SSF46785">
    <property type="entry name" value="Winged helix' DNA-binding domain"/>
    <property type="match status" value="1"/>
</dbReference>
<keyword evidence="6" id="KW-0736">Signalosome</keyword>
<dbReference type="InterPro" id="IPR000717">
    <property type="entry name" value="PCI_dom"/>
</dbReference>
<evidence type="ECO:0000313" key="9">
    <source>
        <dbReference type="EMBL" id="TIC24132.1"/>
    </source>
</evidence>
<dbReference type="PANTHER" id="PTHR10855">
    <property type="entry name" value="26S PROTEASOME NON-ATPASE REGULATORY SUBUNIT 12/COP9 SIGNALOSOME COMPLEX SUBUNIT 4"/>
    <property type="match status" value="1"/>
</dbReference>
<dbReference type="Proteomes" id="UP000305647">
    <property type="component" value="Unassembled WGS sequence"/>
</dbReference>
<evidence type="ECO:0000256" key="4">
    <source>
        <dbReference type="ARBA" id="ARBA00014881"/>
    </source>
</evidence>
<evidence type="ECO:0000313" key="10">
    <source>
        <dbReference type="Proteomes" id="UP000305647"/>
    </source>
</evidence>
<proteinExistence type="inferred from homology"/>
<dbReference type="GO" id="GO:0005829">
    <property type="term" value="C:cytosol"/>
    <property type="evidence" value="ECO:0007669"/>
    <property type="project" value="TreeGrafter"/>
</dbReference>
<reference evidence="9 10" key="1">
    <citation type="submission" date="2019-03" db="EMBL/GenBank/DDBJ databases">
        <title>Sequencing 25 genomes of Wallemia mellicola.</title>
        <authorList>
            <person name="Gostincar C."/>
        </authorList>
    </citation>
    <scope>NUCLEOTIDE SEQUENCE [LARGE SCALE GENOMIC DNA]</scope>
    <source>
        <strain evidence="9 10">EXF-8738</strain>
    </source>
</reference>
<dbReference type="Pfam" id="PF22241">
    <property type="entry name" value="PSMD12-CSN4_N"/>
    <property type="match status" value="1"/>
</dbReference>
<sequence length="377" mass="42767">MIDEIINDKNLSLIVKKQQLKDEIDKLINSNDITTIESTINSLQQQQQQSNYSDLLNSLLFKLSDLYLSNDEYTSSANQLVKLNFDLLNHNDLLNIYIKILRLYLEDDDYITSEIYLNRSASLLHQTTDKSIILAYKLSQARILDFKREFERSSLTFQELSFDKDLDINERLNSLDSAIITAILAPAGPQRSRILNTLYRDERSKSLETFSILAKVFFDRILFKNDITSFEQNLSSHQLAKINEPPLDDQGRRQGPSNVLERAMIEHNILAASKIYSNITIDGLANLLDLSPSAAESFTSKMILQSRLDAYIDQVLNAIIFNPSLADPANDLGGAAAVAAAQEDERQAETAHAPMTQLWDEHVKMDKKPCVLIRLPD</sequence>
<evidence type="ECO:0000256" key="7">
    <source>
        <dbReference type="ARBA" id="ARBA00023242"/>
    </source>
</evidence>
<evidence type="ECO:0000256" key="6">
    <source>
        <dbReference type="ARBA" id="ARBA00022790"/>
    </source>
</evidence>
<keyword evidence="7" id="KW-0539">Nucleus</keyword>
<keyword evidence="5" id="KW-0963">Cytoplasm</keyword>
<dbReference type="GO" id="GO:0008180">
    <property type="term" value="C:COP9 signalosome"/>
    <property type="evidence" value="ECO:0007669"/>
    <property type="project" value="UniProtKB-KW"/>
</dbReference>
<evidence type="ECO:0000256" key="1">
    <source>
        <dbReference type="ARBA" id="ARBA00004123"/>
    </source>
</evidence>
<dbReference type="PANTHER" id="PTHR10855:SF2">
    <property type="entry name" value="COP9 SIGNALOSOME COMPLEX SUBUNIT 4"/>
    <property type="match status" value="1"/>
</dbReference>
<accession>A0A4T0QHV4</accession>
<evidence type="ECO:0000256" key="2">
    <source>
        <dbReference type="ARBA" id="ARBA00004496"/>
    </source>
</evidence>
<comment type="subcellular location">
    <subcellularLocation>
        <location evidence="2">Cytoplasm</location>
    </subcellularLocation>
    <subcellularLocation>
        <location evidence="1">Nucleus</location>
    </subcellularLocation>
</comment>
<feature type="domain" description="PCI" evidence="8">
    <location>
        <begin position="149"/>
        <end position="326"/>
    </location>
</feature>
<dbReference type="InterPro" id="IPR036390">
    <property type="entry name" value="WH_DNA-bd_sf"/>
</dbReference>
<dbReference type="Gene3D" id="1.10.10.10">
    <property type="entry name" value="Winged helix-like DNA-binding domain superfamily/Winged helix DNA-binding domain"/>
    <property type="match status" value="1"/>
</dbReference>
<organism evidence="9 10">
    <name type="scientific">Wallemia mellicola</name>
    <dbReference type="NCBI Taxonomy" id="1708541"/>
    <lineage>
        <taxon>Eukaryota</taxon>
        <taxon>Fungi</taxon>
        <taxon>Dikarya</taxon>
        <taxon>Basidiomycota</taxon>
        <taxon>Wallemiomycotina</taxon>
        <taxon>Wallemiomycetes</taxon>
        <taxon>Wallemiales</taxon>
        <taxon>Wallemiaceae</taxon>
        <taxon>Wallemia</taxon>
    </lineage>
</organism>